<dbReference type="Pfam" id="PF00781">
    <property type="entry name" value="DAGK_cat"/>
    <property type="match status" value="1"/>
</dbReference>
<keyword evidence="2" id="KW-0547">Nucleotide-binding</keyword>
<evidence type="ECO:0000313" key="7">
    <source>
        <dbReference type="EMBL" id="QDT32667.1"/>
    </source>
</evidence>
<keyword evidence="4" id="KW-0067">ATP-binding</keyword>
<dbReference type="InterPro" id="IPR045540">
    <property type="entry name" value="YegS/DAGK_C"/>
</dbReference>
<dbReference type="InterPro" id="IPR017438">
    <property type="entry name" value="ATP-NAD_kinase_N"/>
</dbReference>
<dbReference type="InterPro" id="IPR001206">
    <property type="entry name" value="Diacylglycerol_kinase_cat_dom"/>
</dbReference>
<dbReference type="GO" id="GO:0004143">
    <property type="term" value="F:ATP-dependent diacylglycerol kinase activity"/>
    <property type="evidence" value="ECO:0007669"/>
    <property type="project" value="UniProtKB-EC"/>
</dbReference>
<sequence>MNATGENNLENDPPWVAIQRNPRSGAGLQSKPLRELIAEFRKLKIRPRLYSKREELDEAVNHPTRRKSLHGIVAAGGDGTLLDVMNRHPGIPVAILPLGTENLCAKYLGMPRDGKVVARVVADGRTVRFDVGRLASQRFMVMASVGFDASVIHSVHAVRKGHISRWTYLKPIAECLSTYDYPEIRVFIDDSPTPTIGRMVVIANLPSYALGLKVASNARADDGVLDVRVMQRGSILHMFRYLGLIYYRWHERAKDVVQLRGKRIRIESDEPIPIQIDGDPAGYTPTEINVETNVGELFVPRDHKI</sequence>
<dbReference type="PANTHER" id="PTHR12358:SF106">
    <property type="entry name" value="LIPID KINASE YEGS"/>
    <property type="match status" value="1"/>
</dbReference>
<dbReference type="Gene3D" id="2.60.200.40">
    <property type="match status" value="1"/>
</dbReference>
<dbReference type="EMBL" id="CP036267">
    <property type="protein sequence ID" value="QDT32667.1"/>
    <property type="molecule type" value="Genomic_DNA"/>
</dbReference>
<dbReference type="AlphaFoldDB" id="A0A517QM86"/>
<proteinExistence type="predicted"/>
<evidence type="ECO:0000259" key="6">
    <source>
        <dbReference type="PROSITE" id="PS50146"/>
    </source>
</evidence>
<evidence type="ECO:0000256" key="3">
    <source>
        <dbReference type="ARBA" id="ARBA00022777"/>
    </source>
</evidence>
<evidence type="ECO:0000256" key="5">
    <source>
        <dbReference type="SAM" id="MobiDB-lite"/>
    </source>
</evidence>
<gene>
    <name evidence="7" type="primary">dagK_1</name>
    <name evidence="7" type="ORF">Mal48_19140</name>
</gene>
<dbReference type="InterPro" id="IPR050187">
    <property type="entry name" value="Lipid_Phosphate_FormReg"/>
</dbReference>
<dbReference type="RefSeq" id="WP_145198088.1">
    <property type="nucleotide sequence ID" value="NZ_CP036267.1"/>
</dbReference>
<keyword evidence="1 7" id="KW-0808">Transferase</keyword>
<dbReference type="PROSITE" id="PS50146">
    <property type="entry name" value="DAGK"/>
    <property type="match status" value="1"/>
</dbReference>
<dbReference type="KEGG" id="tpol:Mal48_19140"/>
<dbReference type="PANTHER" id="PTHR12358">
    <property type="entry name" value="SPHINGOSINE KINASE"/>
    <property type="match status" value="1"/>
</dbReference>
<feature type="region of interest" description="Disordered" evidence="5">
    <location>
        <begin position="1"/>
        <end position="28"/>
    </location>
</feature>
<dbReference type="SUPFAM" id="SSF111331">
    <property type="entry name" value="NAD kinase/diacylglycerol kinase-like"/>
    <property type="match status" value="1"/>
</dbReference>
<evidence type="ECO:0000256" key="4">
    <source>
        <dbReference type="ARBA" id="ARBA00022840"/>
    </source>
</evidence>
<evidence type="ECO:0000256" key="1">
    <source>
        <dbReference type="ARBA" id="ARBA00022679"/>
    </source>
</evidence>
<feature type="domain" description="DAGKc" evidence="6">
    <location>
        <begin position="11"/>
        <end position="138"/>
    </location>
</feature>
<keyword evidence="3 7" id="KW-0418">Kinase</keyword>
<dbReference type="Gene3D" id="3.40.50.10330">
    <property type="entry name" value="Probable inorganic polyphosphate/atp-NAD kinase, domain 1"/>
    <property type="match status" value="1"/>
</dbReference>
<evidence type="ECO:0000313" key="8">
    <source>
        <dbReference type="Proteomes" id="UP000315724"/>
    </source>
</evidence>
<dbReference type="Pfam" id="PF19279">
    <property type="entry name" value="YegS_C"/>
    <property type="match status" value="1"/>
</dbReference>
<dbReference type="Proteomes" id="UP000315724">
    <property type="component" value="Chromosome"/>
</dbReference>
<organism evidence="7 8">
    <name type="scientific">Thalassoglobus polymorphus</name>
    <dbReference type="NCBI Taxonomy" id="2527994"/>
    <lineage>
        <taxon>Bacteria</taxon>
        <taxon>Pseudomonadati</taxon>
        <taxon>Planctomycetota</taxon>
        <taxon>Planctomycetia</taxon>
        <taxon>Planctomycetales</taxon>
        <taxon>Planctomycetaceae</taxon>
        <taxon>Thalassoglobus</taxon>
    </lineage>
</organism>
<dbReference type="InterPro" id="IPR016064">
    <property type="entry name" value="NAD/diacylglycerol_kinase_sf"/>
</dbReference>
<name>A0A517QM86_9PLAN</name>
<accession>A0A517QM86</accession>
<reference evidence="7 8" key="1">
    <citation type="submission" date="2019-02" db="EMBL/GenBank/DDBJ databases">
        <title>Deep-cultivation of Planctomycetes and their phenomic and genomic characterization uncovers novel biology.</title>
        <authorList>
            <person name="Wiegand S."/>
            <person name="Jogler M."/>
            <person name="Boedeker C."/>
            <person name="Pinto D."/>
            <person name="Vollmers J."/>
            <person name="Rivas-Marin E."/>
            <person name="Kohn T."/>
            <person name="Peeters S.H."/>
            <person name="Heuer A."/>
            <person name="Rast P."/>
            <person name="Oberbeckmann S."/>
            <person name="Bunk B."/>
            <person name="Jeske O."/>
            <person name="Meyerdierks A."/>
            <person name="Storesund J.E."/>
            <person name="Kallscheuer N."/>
            <person name="Luecker S."/>
            <person name="Lage O.M."/>
            <person name="Pohl T."/>
            <person name="Merkel B.J."/>
            <person name="Hornburger P."/>
            <person name="Mueller R.-W."/>
            <person name="Bruemmer F."/>
            <person name="Labrenz M."/>
            <person name="Spormann A.M."/>
            <person name="Op den Camp H."/>
            <person name="Overmann J."/>
            <person name="Amann R."/>
            <person name="Jetten M.S.M."/>
            <person name="Mascher T."/>
            <person name="Medema M.H."/>
            <person name="Devos D.P."/>
            <person name="Kaster A.-K."/>
            <person name="Ovreas L."/>
            <person name="Rohde M."/>
            <person name="Galperin M.Y."/>
            <person name="Jogler C."/>
        </authorList>
    </citation>
    <scope>NUCLEOTIDE SEQUENCE [LARGE SCALE GENOMIC DNA]</scope>
    <source>
        <strain evidence="7 8">Mal48</strain>
    </source>
</reference>
<dbReference type="GO" id="GO:0005524">
    <property type="term" value="F:ATP binding"/>
    <property type="evidence" value="ECO:0007669"/>
    <property type="project" value="UniProtKB-KW"/>
</dbReference>
<protein>
    <submittedName>
        <fullName evidence="7">Diacylglycerol kinase</fullName>
        <ecNumber evidence="7">2.7.1.107</ecNumber>
    </submittedName>
</protein>
<keyword evidence="8" id="KW-1185">Reference proteome</keyword>
<dbReference type="EC" id="2.7.1.107" evidence="7"/>
<feature type="compositionally biased region" description="Polar residues" evidence="5">
    <location>
        <begin position="1"/>
        <end position="10"/>
    </location>
</feature>
<dbReference type="OrthoDB" id="9815110at2"/>
<dbReference type="GO" id="GO:0005886">
    <property type="term" value="C:plasma membrane"/>
    <property type="evidence" value="ECO:0007669"/>
    <property type="project" value="TreeGrafter"/>
</dbReference>
<evidence type="ECO:0000256" key="2">
    <source>
        <dbReference type="ARBA" id="ARBA00022741"/>
    </source>
</evidence>